<protein>
    <recommendedName>
        <fullName evidence="7 8">Glutamate racemase</fullName>
        <ecNumber evidence="2 8">5.1.1.3</ecNumber>
    </recommendedName>
</protein>
<evidence type="ECO:0000256" key="3">
    <source>
        <dbReference type="ARBA" id="ARBA00022960"/>
    </source>
</evidence>
<dbReference type="HAMAP" id="MF_00258">
    <property type="entry name" value="Glu_racemase"/>
    <property type="match status" value="1"/>
</dbReference>
<evidence type="ECO:0000256" key="7">
    <source>
        <dbReference type="ARBA" id="ARBA00070053"/>
    </source>
</evidence>
<dbReference type="AlphaFoldDB" id="A0A437S4T8"/>
<dbReference type="PROSITE" id="PS00923">
    <property type="entry name" value="ASP_GLU_RACEMASE_1"/>
    <property type="match status" value="1"/>
</dbReference>
<dbReference type="PANTHER" id="PTHR21198:SF3">
    <property type="entry name" value="GLUTAMATE RACEMASE"/>
    <property type="match status" value="1"/>
</dbReference>
<dbReference type="GO" id="GO:0009252">
    <property type="term" value="P:peptidoglycan biosynthetic process"/>
    <property type="evidence" value="ECO:0007669"/>
    <property type="project" value="UniProtKB-UniRule"/>
</dbReference>
<gene>
    <name evidence="8 9" type="primary">murI</name>
    <name evidence="9" type="ORF">EF514_10010</name>
</gene>
<keyword evidence="3 8" id="KW-0133">Cell shape</keyword>
<dbReference type="EC" id="5.1.1.3" evidence="2 8"/>
<comment type="catalytic activity">
    <reaction evidence="1 8">
        <text>L-glutamate = D-glutamate</text>
        <dbReference type="Rhea" id="RHEA:12813"/>
        <dbReference type="ChEBI" id="CHEBI:29985"/>
        <dbReference type="ChEBI" id="CHEBI:29986"/>
        <dbReference type="EC" id="5.1.1.3"/>
    </reaction>
</comment>
<keyword evidence="4 8" id="KW-0573">Peptidoglycan synthesis</keyword>
<comment type="similarity">
    <text evidence="8">Belongs to the aspartate/glutamate racemases family.</text>
</comment>
<feature type="binding site" evidence="8">
    <location>
        <begin position="77"/>
        <end position="78"/>
    </location>
    <ligand>
        <name>substrate</name>
    </ligand>
</feature>
<accession>A0A437S4T8</accession>
<dbReference type="InterPro" id="IPR001920">
    <property type="entry name" value="Asp/Glu_race"/>
</dbReference>
<dbReference type="GO" id="GO:0071555">
    <property type="term" value="P:cell wall organization"/>
    <property type="evidence" value="ECO:0007669"/>
    <property type="project" value="UniProtKB-KW"/>
</dbReference>
<reference evidence="9 10" key="1">
    <citation type="submission" date="2018-11" db="EMBL/GenBank/DDBJ databases">
        <title>Genome sequencing and assembly of Anaerosphaera sp. nov., GS7-6-2.</title>
        <authorList>
            <person name="Rettenmaier R."/>
            <person name="Liebl W."/>
            <person name="Zverlov V."/>
        </authorList>
    </citation>
    <scope>NUCLEOTIDE SEQUENCE [LARGE SCALE GENOMIC DNA]</scope>
    <source>
        <strain evidence="9 10">GS7-6-2</strain>
    </source>
</reference>
<dbReference type="Gene3D" id="3.40.50.1860">
    <property type="match status" value="2"/>
</dbReference>
<evidence type="ECO:0000256" key="1">
    <source>
        <dbReference type="ARBA" id="ARBA00001602"/>
    </source>
</evidence>
<evidence type="ECO:0000256" key="5">
    <source>
        <dbReference type="ARBA" id="ARBA00023235"/>
    </source>
</evidence>
<feature type="binding site" evidence="8">
    <location>
        <begin position="45"/>
        <end position="46"/>
    </location>
    <ligand>
        <name>substrate</name>
    </ligand>
</feature>
<keyword evidence="10" id="KW-1185">Reference proteome</keyword>
<evidence type="ECO:0000256" key="8">
    <source>
        <dbReference type="HAMAP-Rule" id="MF_00258"/>
    </source>
</evidence>
<feature type="active site" description="Proton donor/acceptor" evidence="8">
    <location>
        <position position="76"/>
    </location>
</feature>
<comment type="caution">
    <text evidence="9">The sequence shown here is derived from an EMBL/GenBank/DDBJ whole genome shotgun (WGS) entry which is preliminary data.</text>
</comment>
<feature type="binding site" evidence="8">
    <location>
        <begin position="188"/>
        <end position="189"/>
    </location>
    <ligand>
        <name>substrate</name>
    </ligand>
</feature>
<dbReference type="RefSeq" id="WP_127725305.1">
    <property type="nucleotide sequence ID" value="NZ_RLIH01000019.1"/>
</dbReference>
<dbReference type="GO" id="GO:0008360">
    <property type="term" value="P:regulation of cell shape"/>
    <property type="evidence" value="ECO:0007669"/>
    <property type="project" value="UniProtKB-KW"/>
</dbReference>
<dbReference type="UniPathway" id="UPA00219"/>
<evidence type="ECO:0000256" key="4">
    <source>
        <dbReference type="ARBA" id="ARBA00022984"/>
    </source>
</evidence>
<feature type="active site" description="Proton donor/acceptor" evidence="8">
    <location>
        <position position="187"/>
    </location>
</feature>
<sequence length="275" mass="31237">MRNLDNRPIGVFDSGVGGLSVLKKVVEVLPEEEYIYVGDTKRLPYGEKTPEEIKKYTAECVEYLYNRNVKAIIIACNTASSYGLEYVKELFDIPIVGVVDHASMDAIELTKNKNIALLATEATVNSGIYNRYIDKLDPEVTLRSLGAPDLVIAIEESHLDDEHIEKIIKGYLDEFNSFEYDTLVLACTHFPLARDAFKRVIKSYNYDRKIRLVDPAFTTVQSLKDILAEKNQLGNLNTKKVEFLITDDVDKFKKVFNNTFPKNGVVTSFEELNIY</sequence>
<keyword evidence="6 8" id="KW-0961">Cell wall biogenesis/degradation</keyword>
<feature type="binding site" evidence="8">
    <location>
        <begin position="13"/>
        <end position="14"/>
    </location>
    <ligand>
        <name>substrate</name>
    </ligand>
</feature>
<dbReference type="InterPro" id="IPR004391">
    <property type="entry name" value="Glu_race"/>
</dbReference>
<dbReference type="EMBL" id="RLIH01000019">
    <property type="protein sequence ID" value="RVU53967.1"/>
    <property type="molecule type" value="Genomic_DNA"/>
</dbReference>
<evidence type="ECO:0000313" key="10">
    <source>
        <dbReference type="Proteomes" id="UP000288812"/>
    </source>
</evidence>
<evidence type="ECO:0000313" key="9">
    <source>
        <dbReference type="EMBL" id="RVU53967.1"/>
    </source>
</evidence>
<dbReference type="Proteomes" id="UP000288812">
    <property type="component" value="Unassembled WGS sequence"/>
</dbReference>
<dbReference type="PANTHER" id="PTHR21198">
    <property type="entry name" value="GLUTAMATE RACEMASE"/>
    <property type="match status" value="1"/>
</dbReference>
<dbReference type="SUPFAM" id="SSF53681">
    <property type="entry name" value="Aspartate/glutamate racemase"/>
    <property type="match status" value="2"/>
</dbReference>
<comment type="function">
    <text evidence="8">Provides the (R)-glutamate required for cell wall biosynthesis.</text>
</comment>
<keyword evidence="5 8" id="KW-0413">Isomerase</keyword>
<evidence type="ECO:0000256" key="2">
    <source>
        <dbReference type="ARBA" id="ARBA00013090"/>
    </source>
</evidence>
<dbReference type="InterPro" id="IPR018187">
    <property type="entry name" value="Asp/Glu_racemase_AS_1"/>
</dbReference>
<name>A0A437S4T8_9FIRM</name>
<dbReference type="InterPro" id="IPR015942">
    <property type="entry name" value="Asp/Glu/hydantoin_racemase"/>
</dbReference>
<dbReference type="FunFam" id="3.40.50.1860:FF:000002">
    <property type="entry name" value="Glutamate racemase"/>
    <property type="match status" value="1"/>
</dbReference>
<dbReference type="NCBIfam" id="TIGR00067">
    <property type="entry name" value="glut_race"/>
    <property type="match status" value="1"/>
</dbReference>
<dbReference type="OrthoDB" id="9801055at2"/>
<dbReference type="GO" id="GO:0008881">
    <property type="term" value="F:glutamate racemase activity"/>
    <property type="evidence" value="ECO:0007669"/>
    <property type="project" value="UniProtKB-UniRule"/>
</dbReference>
<organism evidence="9 10">
    <name type="scientific">Anaerosphaera multitolerans</name>
    <dbReference type="NCBI Taxonomy" id="2487351"/>
    <lineage>
        <taxon>Bacteria</taxon>
        <taxon>Bacillati</taxon>
        <taxon>Bacillota</taxon>
        <taxon>Tissierellia</taxon>
        <taxon>Tissierellales</taxon>
        <taxon>Peptoniphilaceae</taxon>
        <taxon>Anaerosphaera</taxon>
    </lineage>
</organism>
<evidence type="ECO:0000256" key="6">
    <source>
        <dbReference type="ARBA" id="ARBA00023316"/>
    </source>
</evidence>
<dbReference type="Pfam" id="PF01177">
    <property type="entry name" value="Asp_Glu_race"/>
    <property type="match status" value="1"/>
</dbReference>
<proteinExistence type="inferred from homology"/>
<comment type="pathway">
    <text evidence="8">Cell wall biogenesis; peptidoglycan biosynthesis.</text>
</comment>